<reference evidence="2 4" key="1">
    <citation type="submission" date="2019-01" db="EMBL/GenBank/DDBJ databases">
        <title>Draft genome sequences of three monokaryotic isolates of the white-rot basidiomycete fungus Dichomitus squalens.</title>
        <authorList>
            <consortium name="DOE Joint Genome Institute"/>
            <person name="Lopez S.C."/>
            <person name="Andreopoulos B."/>
            <person name="Pangilinan J."/>
            <person name="Lipzen A."/>
            <person name="Riley R."/>
            <person name="Ahrendt S."/>
            <person name="Ng V."/>
            <person name="Barry K."/>
            <person name="Daum C."/>
            <person name="Grigoriev I.V."/>
            <person name="Hilden K.S."/>
            <person name="Makela M.R."/>
            <person name="de Vries R.P."/>
        </authorList>
    </citation>
    <scope>NUCLEOTIDE SEQUENCE [LARGE SCALE GENOMIC DNA]</scope>
    <source>
        <strain evidence="3 4">CBS 464.89</strain>
        <strain evidence="2">OM18370.1</strain>
    </source>
</reference>
<keyword evidence="4" id="KW-1185">Reference proteome</keyword>
<accession>A0A4V2K2F5</accession>
<evidence type="ECO:0000313" key="4">
    <source>
        <dbReference type="Proteomes" id="UP000292082"/>
    </source>
</evidence>
<organism evidence="2">
    <name type="scientific">Dichomitus squalens</name>
    <dbReference type="NCBI Taxonomy" id="114155"/>
    <lineage>
        <taxon>Eukaryota</taxon>
        <taxon>Fungi</taxon>
        <taxon>Dikarya</taxon>
        <taxon>Basidiomycota</taxon>
        <taxon>Agaricomycotina</taxon>
        <taxon>Agaricomycetes</taxon>
        <taxon>Polyporales</taxon>
        <taxon>Polyporaceae</taxon>
        <taxon>Dichomitus</taxon>
    </lineage>
</organism>
<dbReference type="Proteomes" id="UP000292082">
    <property type="component" value="Unassembled WGS sequence"/>
</dbReference>
<evidence type="ECO:0000313" key="2">
    <source>
        <dbReference type="EMBL" id="TBU34351.1"/>
    </source>
</evidence>
<proteinExistence type="predicted"/>
<dbReference type="EMBL" id="ML143389">
    <property type="protein sequence ID" value="TBU34351.1"/>
    <property type="molecule type" value="Genomic_DNA"/>
</dbReference>
<protein>
    <submittedName>
        <fullName evidence="2">Uncharacterized protein</fullName>
    </submittedName>
</protein>
<feature type="region of interest" description="Disordered" evidence="1">
    <location>
        <begin position="30"/>
        <end position="54"/>
    </location>
</feature>
<dbReference type="EMBL" id="ML145136">
    <property type="protein sequence ID" value="TBU57546.1"/>
    <property type="molecule type" value="Genomic_DNA"/>
</dbReference>
<feature type="compositionally biased region" description="Polar residues" evidence="1">
    <location>
        <begin position="39"/>
        <end position="54"/>
    </location>
</feature>
<name>A0A4V2K2F5_9APHY</name>
<dbReference type="AlphaFoldDB" id="A0A4V2K2F5"/>
<evidence type="ECO:0000313" key="3">
    <source>
        <dbReference type="EMBL" id="TBU57546.1"/>
    </source>
</evidence>
<gene>
    <name evidence="3" type="ORF">BD310DRAFT_929271</name>
    <name evidence="2" type="ORF">BD311DRAFT_650807</name>
</gene>
<evidence type="ECO:0000256" key="1">
    <source>
        <dbReference type="SAM" id="MobiDB-lite"/>
    </source>
</evidence>
<sequence>MSVQLGYTVNVVNDESGRCKGNCPILQSQHGSDAGPLTHNYSGKGANSPTTSSPMLGVICDRTALGKYQ</sequence>
<dbReference type="Proteomes" id="UP000292957">
    <property type="component" value="Unassembled WGS sequence"/>
</dbReference>